<evidence type="ECO:0000259" key="6">
    <source>
        <dbReference type="Pfam" id="PF01699"/>
    </source>
</evidence>
<feature type="transmembrane region" description="Helical" evidence="5">
    <location>
        <begin position="289"/>
        <end position="308"/>
    </location>
</feature>
<feature type="transmembrane region" description="Helical" evidence="5">
    <location>
        <begin position="255"/>
        <end position="277"/>
    </location>
</feature>
<sequence>MQEIFTQINIFFVTGIFVLSLIVILKTTDILVENAVVLSEIWGLPEMIIGATIVSLGTTLPELSSSVIASLQGGGGFAIGNAVGSTITNTSLVLGAGALFGKIPVSKETSRKLSLLIFVVSLLVLPTLITKIGKDSGLLPQWLGVVFLILIPVYIFILIRQEDKTKKSSVDAEYYEELKKDKNNSKIFITFIKIFLSAIIIALSATSLVDSAEVIAKRIGISDIVISSTIIAFGTSVPEISTTISAVKSNHGGLALGNVMGANILNILFVLGASLALSPGGIIVVNNFYNIHIPVLIIVLAVYGYFAYNKNKNEISKKEGILMIAIYLLYLTGNLISII</sequence>
<keyword evidence="8" id="KW-1185">Reference proteome</keyword>
<dbReference type="Gene3D" id="1.20.1420.30">
    <property type="entry name" value="NCX, central ion-binding region"/>
    <property type="match status" value="2"/>
</dbReference>
<keyword evidence="2 5" id="KW-0812">Transmembrane</keyword>
<evidence type="ECO:0000256" key="5">
    <source>
        <dbReference type="SAM" id="Phobius"/>
    </source>
</evidence>
<feature type="transmembrane region" description="Helical" evidence="5">
    <location>
        <begin position="215"/>
        <end position="234"/>
    </location>
</feature>
<dbReference type="NCBIfam" id="TIGR00367">
    <property type="entry name" value="calcium/sodium antiporter"/>
    <property type="match status" value="1"/>
</dbReference>
<dbReference type="RefSeq" id="WP_209511004.1">
    <property type="nucleotide sequence ID" value="NZ_JAGGKS010000002.1"/>
</dbReference>
<dbReference type="PANTHER" id="PTHR10846">
    <property type="entry name" value="SODIUM/POTASSIUM/CALCIUM EXCHANGER"/>
    <property type="match status" value="1"/>
</dbReference>
<feature type="transmembrane region" description="Helical" evidence="5">
    <location>
        <begin position="139"/>
        <end position="159"/>
    </location>
</feature>
<feature type="transmembrane region" description="Helical" evidence="5">
    <location>
        <begin position="320"/>
        <end position="338"/>
    </location>
</feature>
<organism evidence="7 8">
    <name type="scientific">Sedimentibacter acidaminivorans</name>
    <dbReference type="NCBI Taxonomy" id="913099"/>
    <lineage>
        <taxon>Bacteria</taxon>
        <taxon>Bacillati</taxon>
        <taxon>Bacillota</taxon>
        <taxon>Tissierellia</taxon>
        <taxon>Sedimentibacter</taxon>
    </lineage>
</organism>
<evidence type="ECO:0000256" key="4">
    <source>
        <dbReference type="ARBA" id="ARBA00023136"/>
    </source>
</evidence>
<evidence type="ECO:0000313" key="7">
    <source>
        <dbReference type="EMBL" id="MBP1925282.1"/>
    </source>
</evidence>
<dbReference type="Pfam" id="PF01699">
    <property type="entry name" value="Na_Ca_ex"/>
    <property type="match status" value="2"/>
</dbReference>
<dbReference type="Proteomes" id="UP001519342">
    <property type="component" value="Unassembled WGS sequence"/>
</dbReference>
<evidence type="ECO:0000256" key="3">
    <source>
        <dbReference type="ARBA" id="ARBA00022989"/>
    </source>
</evidence>
<keyword evidence="4 5" id="KW-0472">Membrane</keyword>
<feature type="domain" description="Sodium/calcium exchanger membrane region" evidence="6">
    <location>
        <begin position="13"/>
        <end position="159"/>
    </location>
</feature>
<protein>
    <submittedName>
        <fullName evidence="7">Cation:H+ antiporter</fullName>
    </submittedName>
</protein>
<dbReference type="PANTHER" id="PTHR10846:SF8">
    <property type="entry name" value="INNER MEMBRANE PROTEIN YRBG"/>
    <property type="match status" value="1"/>
</dbReference>
<evidence type="ECO:0000256" key="1">
    <source>
        <dbReference type="ARBA" id="ARBA00004141"/>
    </source>
</evidence>
<feature type="transmembrane region" description="Helical" evidence="5">
    <location>
        <begin position="6"/>
        <end position="25"/>
    </location>
</feature>
<dbReference type="InterPro" id="IPR004481">
    <property type="entry name" value="K/Na/Ca-exchanger"/>
</dbReference>
<feature type="domain" description="Sodium/calcium exchanger membrane region" evidence="6">
    <location>
        <begin position="194"/>
        <end position="332"/>
    </location>
</feature>
<comment type="subcellular location">
    <subcellularLocation>
        <location evidence="1">Membrane</location>
        <topology evidence="1">Multi-pass membrane protein</topology>
    </subcellularLocation>
</comment>
<feature type="transmembrane region" description="Helical" evidence="5">
    <location>
        <begin position="187"/>
        <end position="209"/>
    </location>
</feature>
<keyword evidence="3 5" id="KW-1133">Transmembrane helix</keyword>
<name>A0ABS4GC74_9FIRM</name>
<accession>A0ABS4GC74</accession>
<dbReference type="EMBL" id="JAGGKS010000002">
    <property type="protein sequence ID" value="MBP1925282.1"/>
    <property type="molecule type" value="Genomic_DNA"/>
</dbReference>
<gene>
    <name evidence="7" type="ORF">J2Z76_001139</name>
</gene>
<comment type="caution">
    <text evidence="7">The sequence shown here is derived from an EMBL/GenBank/DDBJ whole genome shotgun (WGS) entry which is preliminary data.</text>
</comment>
<proteinExistence type="predicted"/>
<reference evidence="7 8" key="1">
    <citation type="submission" date="2021-03" db="EMBL/GenBank/DDBJ databases">
        <title>Genomic Encyclopedia of Type Strains, Phase IV (KMG-IV): sequencing the most valuable type-strain genomes for metagenomic binning, comparative biology and taxonomic classification.</title>
        <authorList>
            <person name="Goeker M."/>
        </authorList>
    </citation>
    <scope>NUCLEOTIDE SEQUENCE [LARGE SCALE GENOMIC DNA]</scope>
    <source>
        <strain evidence="7 8">DSM 24004</strain>
    </source>
</reference>
<feature type="transmembrane region" description="Helical" evidence="5">
    <location>
        <begin position="37"/>
        <end position="57"/>
    </location>
</feature>
<evidence type="ECO:0000313" key="8">
    <source>
        <dbReference type="Proteomes" id="UP001519342"/>
    </source>
</evidence>
<dbReference type="InterPro" id="IPR044880">
    <property type="entry name" value="NCX_ion-bd_dom_sf"/>
</dbReference>
<evidence type="ECO:0000256" key="2">
    <source>
        <dbReference type="ARBA" id="ARBA00022692"/>
    </source>
</evidence>
<feature type="transmembrane region" description="Helical" evidence="5">
    <location>
        <begin position="77"/>
        <end position="101"/>
    </location>
</feature>
<feature type="transmembrane region" description="Helical" evidence="5">
    <location>
        <begin position="113"/>
        <end position="133"/>
    </location>
</feature>
<dbReference type="InterPro" id="IPR004837">
    <property type="entry name" value="NaCa_Exmemb"/>
</dbReference>